<dbReference type="Proteomes" id="UP001642464">
    <property type="component" value="Unassembled WGS sequence"/>
</dbReference>
<feature type="region of interest" description="Disordered" evidence="1">
    <location>
        <begin position="557"/>
        <end position="644"/>
    </location>
</feature>
<evidence type="ECO:0000313" key="5">
    <source>
        <dbReference type="Proteomes" id="UP001642464"/>
    </source>
</evidence>
<dbReference type="SMART" id="SM00054">
    <property type="entry name" value="EFh"/>
    <property type="match status" value="2"/>
</dbReference>
<dbReference type="CDD" id="cd00051">
    <property type="entry name" value="EFh"/>
    <property type="match status" value="1"/>
</dbReference>
<organism evidence="4 5">
    <name type="scientific">Durusdinium trenchii</name>
    <dbReference type="NCBI Taxonomy" id="1381693"/>
    <lineage>
        <taxon>Eukaryota</taxon>
        <taxon>Sar</taxon>
        <taxon>Alveolata</taxon>
        <taxon>Dinophyceae</taxon>
        <taxon>Suessiales</taxon>
        <taxon>Symbiodiniaceae</taxon>
        <taxon>Durusdinium</taxon>
    </lineage>
</organism>
<keyword evidence="2" id="KW-0812">Transmembrane</keyword>
<dbReference type="PROSITE" id="PS50222">
    <property type="entry name" value="EF_HAND_2"/>
    <property type="match status" value="1"/>
</dbReference>
<evidence type="ECO:0000256" key="2">
    <source>
        <dbReference type="SAM" id="Phobius"/>
    </source>
</evidence>
<reference evidence="4 5" key="1">
    <citation type="submission" date="2024-02" db="EMBL/GenBank/DDBJ databases">
        <authorList>
            <person name="Chen Y."/>
            <person name="Shah S."/>
            <person name="Dougan E. K."/>
            <person name="Thang M."/>
            <person name="Chan C."/>
        </authorList>
    </citation>
    <scope>NUCLEOTIDE SEQUENCE [LARGE SCALE GENOMIC DNA]</scope>
</reference>
<feature type="region of interest" description="Disordered" evidence="1">
    <location>
        <begin position="736"/>
        <end position="759"/>
    </location>
</feature>
<dbReference type="SUPFAM" id="SSF47473">
    <property type="entry name" value="EF-hand"/>
    <property type="match status" value="1"/>
</dbReference>
<feature type="domain" description="EF-hand" evidence="3">
    <location>
        <begin position="382"/>
        <end position="417"/>
    </location>
</feature>
<feature type="compositionally biased region" description="Acidic residues" evidence="1">
    <location>
        <begin position="98"/>
        <end position="107"/>
    </location>
</feature>
<feature type="region of interest" description="Disordered" evidence="1">
    <location>
        <begin position="296"/>
        <end position="331"/>
    </location>
</feature>
<name>A0ABP0NKS4_9DINO</name>
<dbReference type="InterPro" id="IPR002048">
    <property type="entry name" value="EF_hand_dom"/>
</dbReference>
<feature type="compositionally biased region" description="Acidic residues" evidence="1">
    <location>
        <begin position="301"/>
        <end position="311"/>
    </location>
</feature>
<evidence type="ECO:0000256" key="1">
    <source>
        <dbReference type="SAM" id="MobiDB-lite"/>
    </source>
</evidence>
<gene>
    <name evidence="4" type="ORF">SCF082_LOCUS33101</name>
</gene>
<accession>A0ABP0NKS4</accession>
<dbReference type="Gene3D" id="1.10.238.10">
    <property type="entry name" value="EF-hand"/>
    <property type="match status" value="1"/>
</dbReference>
<feature type="compositionally biased region" description="Low complexity" evidence="1">
    <location>
        <begin position="593"/>
        <end position="642"/>
    </location>
</feature>
<dbReference type="EMBL" id="CAXAMM010029180">
    <property type="protein sequence ID" value="CAK9064201.1"/>
    <property type="molecule type" value="Genomic_DNA"/>
</dbReference>
<feature type="transmembrane region" description="Helical" evidence="2">
    <location>
        <begin position="12"/>
        <end position="35"/>
    </location>
</feature>
<feature type="compositionally biased region" description="Basic and acidic residues" evidence="1">
    <location>
        <begin position="557"/>
        <end position="567"/>
    </location>
</feature>
<sequence length="759" mass="83105">MYLNKERIRCASLASGVLGLVGSALFLSAIFLPWWDVGSPEELLNLQNAPPVVSSLWDFYFLNPPSWVTSPMPREPSSWQAYCARDAERAKADSVAEPPEELNDTEDTTGTTTTVTSTSLDTVTSVDMIWTNESKDSNDSNASSTTTVSVTRTRTMTSTTITTMTTMDPALLQEQRSLTTPIPDPPLHPGTCELVPFLPTLLCAASALGPGAVLLFFSARYFSSLLGLMAGALAAASACGLGAIAIFMAGFLSLRGLMSAAGPQLVLGGMAFAGGSAVLAVYNSVKVLKPVETRQPALGGEAEDSGDEEDKSPEAIAQRKKRDEERMKLPRMERFKAAAEREARKQRITQKKVEVKQRPEAMLKLLNWGHRSGQGGRFGKKVPVKWIEDAFNEIDTERHGAITLEEFMTAVGKASFERILNEINQDRKGMLDLREFVSFFRMVEEGLKKDARGKSRALMSLYLCNFCFFIHVAILCAILIIIVRREVNASPEDLADPLHQAEGQLLSTTLQLIAVSMFGFFVSVVALPLLRVTIGSSIGAWCRHFSGVIRETRRRWRGEEPGDERNAGADLEAGTPMSRRNSNASFGTGGAMSKTLSTTSRTSRGVSSRGMSRRSSNSDATLSRRISVSSIPSRGSLGSNSSQKPWWKRISGKLFPTKRKRRRRRGSRVEDSAYDMSKYEDANLRAMAAMIEPVSTFSPMQVRNLHVAHLPSVVAAEPPTQLAPYLPGTPAGIYSQPTSECALSRPMSREHTGRRADER</sequence>
<feature type="transmembrane region" description="Helical" evidence="2">
    <location>
        <begin position="265"/>
        <end position="285"/>
    </location>
</feature>
<feature type="region of interest" description="Disordered" evidence="1">
    <location>
        <begin position="90"/>
        <end position="118"/>
    </location>
</feature>
<evidence type="ECO:0000313" key="4">
    <source>
        <dbReference type="EMBL" id="CAK9064201.1"/>
    </source>
</evidence>
<feature type="compositionally biased region" description="Low complexity" evidence="1">
    <location>
        <begin position="108"/>
        <end position="118"/>
    </location>
</feature>
<feature type="compositionally biased region" description="Basic and acidic residues" evidence="1">
    <location>
        <begin position="747"/>
        <end position="759"/>
    </location>
</feature>
<comment type="caution">
    <text evidence="4">The sequence shown here is derived from an EMBL/GenBank/DDBJ whole genome shotgun (WGS) entry which is preliminary data.</text>
</comment>
<protein>
    <recommendedName>
        <fullName evidence="3">EF-hand domain-containing protein</fullName>
    </recommendedName>
</protein>
<proteinExistence type="predicted"/>
<dbReference type="InterPro" id="IPR011992">
    <property type="entry name" value="EF-hand-dom_pair"/>
</dbReference>
<feature type="compositionally biased region" description="Basic and acidic residues" evidence="1">
    <location>
        <begin position="321"/>
        <end position="331"/>
    </location>
</feature>
<keyword evidence="2" id="KW-1133">Transmembrane helix</keyword>
<feature type="transmembrane region" description="Helical" evidence="2">
    <location>
        <begin position="197"/>
        <end position="218"/>
    </location>
</feature>
<feature type="transmembrane region" description="Helical" evidence="2">
    <location>
        <begin position="503"/>
        <end position="530"/>
    </location>
</feature>
<feature type="transmembrane region" description="Helical" evidence="2">
    <location>
        <begin position="225"/>
        <end position="253"/>
    </location>
</feature>
<feature type="transmembrane region" description="Helical" evidence="2">
    <location>
        <begin position="457"/>
        <end position="483"/>
    </location>
</feature>
<keyword evidence="2" id="KW-0472">Membrane</keyword>
<evidence type="ECO:0000259" key="3">
    <source>
        <dbReference type="PROSITE" id="PS50222"/>
    </source>
</evidence>
<keyword evidence="5" id="KW-1185">Reference proteome</keyword>